<feature type="domain" description="4'-phosphopantetheinyl transferase" evidence="2">
    <location>
        <begin position="100"/>
        <end position="202"/>
    </location>
</feature>
<accession>A0ABQ2NM85</accession>
<dbReference type="InterPro" id="IPR008278">
    <property type="entry name" value="4-PPantetheinyl_Trfase_dom"/>
</dbReference>
<evidence type="ECO:0000259" key="2">
    <source>
        <dbReference type="Pfam" id="PF01648"/>
    </source>
</evidence>
<evidence type="ECO:0000313" key="4">
    <source>
        <dbReference type="Proteomes" id="UP000620064"/>
    </source>
</evidence>
<dbReference type="Pfam" id="PF01648">
    <property type="entry name" value="ACPS"/>
    <property type="match status" value="1"/>
</dbReference>
<comment type="caution">
    <text evidence="3">The sequence shown here is derived from an EMBL/GenBank/DDBJ whole genome shotgun (WGS) entry which is preliminary data.</text>
</comment>
<dbReference type="InterPro" id="IPR037143">
    <property type="entry name" value="4-PPantetheinyl_Trfase_dom_sf"/>
</dbReference>
<sequence>MPFYKDYSDKNATILYWKYSEEDHFDAEELIEPENLEKAKDYHPKKLIEHLMVRKLLKMVLPDRKILYKTAGEPYLWPPAAQISITHSFPFAALAISKNRVGIDLEKVSDKILRIKKKFLHPNEIAWTEGQENEVELITIIWVIKESLYKVHLSKYWSLKDYYEVYPFDVNNIGEVKCRVFDDFFNHEFTAKVTKVEDFYFAIVEETRDLNDV</sequence>
<proteinExistence type="predicted"/>
<keyword evidence="4" id="KW-1185">Reference proteome</keyword>
<dbReference type="Proteomes" id="UP000620064">
    <property type="component" value="Unassembled WGS sequence"/>
</dbReference>
<evidence type="ECO:0000256" key="1">
    <source>
        <dbReference type="ARBA" id="ARBA00022679"/>
    </source>
</evidence>
<name>A0ABQ2NM85_9FLAO</name>
<evidence type="ECO:0000313" key="3">
    <source>
        <dbReference type="EMBL" id="GGP04885.1"/>
    </source>
</evidence>
<keyword evidence="1" id="KW-0808">Transferase</keyword>
<dbReference type="SUPFAM" id="SSF56214">
    <property type="entry name" value="4'-phosphopantetheinyl transferase"/>
    <property type="match status" value="2"/>
</dbReference>
<gene>
    <name evidence="3" type="ORF">GCM10010992_18880</name>
</gene>
<dbReference type="Gene3D" id="3.90.470.20">
    <property type="entry name" value="4'-phosphopantetheinyl transferase domain"/>
    <property type="match status" value="1"/>
</dbReference>
<dbReference type="RefSeq" id="WP_188617870.1">
    <property type="nucleotide sequence ID" value="NZ_BMLV01000004.1"/>
</dbReference>
<dbReference type="EMBL" id="BMLV01000004">
    <property type="protein sequence ID" value="GGP04885.1"/>
    <property type="molecule type" value="Genomic_DNA"/>
</dbReference>
<organism evidence="3 4">
    <name type="scientific">Cloacibacterium rupense</name>
    <dbReference type="NCBI Taxonomy" id="517423"/>
    <lineage>
        <taxon>Bacteria</taxon>
        <taxon>Pseudomonadati</taxon>
        <taxon>Bacteroidota</taxon>
        <taxon>Flavobacteriia</taxon>
        <taxon>Flavobacteriales</taxon>
        <taxon>Weeksellaceae</taxon>
    </lineage>
</organism>
<protein>
    <recommendedName>
        <fullName evidence="2">4'-phosphopantetheinyl transferase domain-containing protein</fullName>
    </recommendedName>
</protein>
<reference evidence="4" key="1">
    <citation type="journal article" date="2019" name="Int. J. Syst. Evol. Microbiol.">
        <title>The Global Catalogue of Microorganisms (GCM) 10K type strain sequencing project: providing services to taxonomists for standard genome sequencing and annotation.</title>
        <authorList>
            <consortium name="The Broad Institute Genomics Platform"/>
            <consortium name="The Broad Institute Genome Sequencing Center for Infectious Disease"/>
            <person name="Wu L."/>
            <person name="Ma J."/>
        </authorList>
    </citation>
    <scope>NUCLEOTIDE SEQUENCE [LARGE SCALE GENOMIC DNA]</scope>
    <source>
        <strain evidence="4">CGMCC 1.7656</strain>
    </source>
</reference>